<evidence type="ECO:0000313" key="3">
    <source>
        <dbReference type="Proteomes" id="UP001632038"/>
    </source>
</evidence>
<organism evidence="2 3">
    <name type="scientific">Castilleja foliolosa</name>
    <dbReference type="NCBI Taxonomy" id="1961234"/>
    <lineage>
        <taxon>Eukaryota</taxon>
        <taxon>Viridiplantae</taxon>
        <taxon>Streptophyta</taxon>
        <taxon>Embryophyta</taxon>
        <taxon>Tracheophyta</taxon>
        <taxon>Spermatophyta</taxon>
        <taxon>Magnoliopsida</taxon>
        <taxon>eudicotyledons</taxon>
        <taxon>Gunneridae</taxon>
        <taxon>Pentapetalae</taxon>
        <taxon>asterids</taxon>
        <taxon>lamiids</taxon>
        <taxon>Lamiales</taxon>
        <taxon>Orobanchaceae</taxon>
        <taxon>Pedicularideae</taxon>
        <taxon>Castillejinae</taxon>
        <taxon>Castilleja</taxon>
    </lineage>
</organism>
<keyword evidence="3" id="KW-1185">Reference proteome</keyword>
<feature type="compositionally biased region" description="Basic and acidic residues" evidence="1">
    <location>
        <begin position="177"/>
        <end position="193"/>
    </location>
</feature>
<evidence type="ECO:0000313" key="2">
    <source>
        <dbReference type="EMBL" id="KAL3615474.1"/>
    </source>
</evidence>
<protein>
    <submittedName>
        <fullName evidence="2">Uncharacterized protein</fullName>
    </submittedName>
</protein>
<comment type="caution">
    <text evidence="2">The sequence shown here is derived from an EMBL/GenBank/DDBJ whole genome shotgun (WGS) entry which is preliminary data.</text>
</comment>
<dbReference type="AlphaFoldDB" id="A0ABD3BDX7"/>
<reference evidence="3" key="1">
    <citation type="journal article" date="2024" name="IScience">
        <title>Strigolactones Initiate the Formation of Haustorium-like Structures in Castilleja.</title>
        <authorList>
            <person name="Buerger M."/>
            <person name="Peterson D."/>
            <person name="Chory J."/>
        </authorList>
    </citation>
    <scope>NUCLEOTIDE SEQUENCE [LARGE SCALE GENOMIC DNA]</scope>
</reference>
<accession>A0ABD3BDX7</accession>
<feature type="compositionally biased region" description="Polar residues" evidence="1">
    <location>
        <begin position="206"/>
        <end position="215"/>
    </location>
</feature>
<gene>
    <name evidence="2" type="ORF">CASFOL_041135</name>
</gene>
<name>A0ABD3BDX7_9LAMI</name>
<feature type="region of interest" description="Disordered" evidence="1">
    <location>
        <begin position="164"/>
        <end position="226"/>
    </location>
</feature>
<dbReference type="EMBL" id="JAVIJP010000100">
    <property type="protein sequence ID" value="KAL3615474.1"/>
    <property type="molecule type" value="Genomic_DNA"/>
</dbReference>
<dbReference type="PANTHER" id="PTHR35486">
    <property type="entry name" value="EXPRESSED PROTEIN"/>
    <property type="match status" value="1"/>
</dbReference>
<dbReference type="Proteomes" id="UP001632038">
    <property type="component" value="Unassembled WGS sequence"/>
</dbReference>
<dbReference type="PANTHER" id="PTHR35486:SF1">
    <property type="entry name" value="OS02G0689500 PROTEIN"/>
    <property type="match status" value="1"/>
</dbReference>
<proteinExistence type="predicted"/>
<sequence length="295" mass="32575">MRCKKHPADVSSSVGVCASCLRQRLFAIIAAQTQQDCRKSDTEFPPRPILSFPRSVSPYISRRKSDTAAATWRSQVHHQQFFSTPQVGPSGLITIEIDRDRKGKGKGRKFSSMFFGLFRSKSDKSNSGLGPNPDPVKPCSVSSPSWFSTNFIAGRRKKKHCTFSIDEIKSGTQQRRIGQDRERGMSPARHSDDGGSSGYSSESSHVWKQTPQRTPASVRRCGGKAAGQSKNVTGLNFCLSPLVRASPGRHWNQKGQLSETVVAGEFRVPAKPYLSAAASFCKNRSRKLADYGRYN</sequence>
<evidence type="ECO:0000256" key="1">
    <source>
        <dbReference type="SAM" id="MobiDB-lite"/>
    </source>
</evidence>